<gene>
    <name evidence="2" type="ORF">BQ4739_LOCUS4583</name>
</gene>
<evidence type="ECO:0000313" key="3">
    <source>
        <dbReference type="Proteomes" id="UP000256970"/>
    </source>
</evidence>
<dbReference type="Gene3D" id="3.40.630.30">
    <property type="match status" value="1"/>
</dbReference>
<evidence type="ECO:0000313" key="2">
    <source>
        <dbReference type="EMBL" id="SZX64056.1"/>
    </source>
</evidence>
<keyword evidence="3" id="KW-1185">Reference proteome</keyword>
<name>A0A383VI51_TETOB</name>
<dbReference type="CDD" id="cd04301">
    <property type="entry name" value="NAT_SF"/>
    <property type="match status" value="1"/>
</dbReference>
<dbReference type="PROSITE" id="PS51186">
    <property type="entry name" value="GNAT"/>
    <property type="match status" value="1"/>
</dbReference>
<dbReference type="AlphaFoldDB" id="A0A383VI51"/>
<proteinExistence type="predicted"/>
<accession>A0A383VI51</accession>
<dbReference type="SUPFAM" id="SSF55729">
    <property type="entry name" value="Acyl-CoA N-acyltransferases (Nat)"/>
    <property type="match status" value="1"/>
</dbReference>
<dbReference type="Pfam" id="PF13508">
    <property type="entry name" value="Acetyltransf_7"/>
    <property type="match status" value="1"/>
</dbReference>
<protein>
    <recommendedName>
        <fullName evidence="1">N-acetyltransferase domain-containing protein</fullName>
    </recommendedName>
</protein>
<dbReference type="GO" id="GO:0016747">
    <property type="term" value="F:acyltransferase activity, transferring groups other than amino-acyl groups"/>
    <property type="evidence" value="ECO:0007669"/>
    <property type="project" value="InterPro"/>
</dbReference>
<dbReference type="EMBL" id="FNXT01000365">
    <property type="protein sequence ID" value="SZX64056.1"/>
    <property type="molecule type" value="Genomic_DNA"/>
</dbReference>
<dbReference type="InterPro" id="IPR000182">
    <property type="entry name" value="GNAT_dom"/>
</dbReference>
<reference evidence="2 3" key="1">
    <citation type="submission" date="2016-10" db="EMBL/GenBank/DDBJ databases">
        <authorList>
            <person name="Cai Z."/>
        </authorList>
    </citation>
    <scope>NUCLEOTIDE SEQUENCE [LARGE SCALE GENOMIC DNA]</scope>
</reference>
<sequence>MARGAINSAALVGPVAAARPKLGRPCSGPGHRFLSTLVLAHHKRAGAAAFASGAKALETVTCQTIIQLQTPEDFQLVLQANDLVAENFYSASDNPLLDAVSFNSYRVRSAGQTLGLHMGPSRSHATILALLNGLGQQQQHAAAERAVGVVNVTLMQASDSISAVASCKPGTPFAMITNMAVTPAMRRRGIAHQLMQAAIRTSILQLDYSPAFALLLAYKHYEPAVRLYEQWGFEATPWEDPLWMQDAEKGKMGRQRRIMMVKQLSGPALAASPWQHKD</sequence>
<evidence type="ECO:0000259" key="1">
    <source>
        <dbReference type="PROSITE" id="PS51186"/>
    </source>
</evidence>
<organism evidence="2 3">
    <name type="scientific">Tetradesmus obliquus</name>
    <name type="common">Green alga</name>
    <name type="synonym">Acutodesmus obliquus</name>
    <dbReference type="NCBI Taxonomy" id="3088"/>
    <lineage>
        <taxon>Eukaryota</taxon>
        <taxon>Viridiplantae</taxon>
        <taxon>Chlorophyta</taxon>
        <taxon>core chlorophytes</taxon>
        <taxon>Chlorophyceae</taxon>
        <taxon>CS clade</taxon>
        <taxon>Sphaeropleales</taxon>
        <taxon>Scenedesmaceae</taxon>
        <taxon>Tetradesmus</taxon>
    </lineage>
</organism>
<dbReference type="InterPro" id="IPR016181">
    <property type="entry name" value="Acyl_CoA_acyltransferase"/>
</dbReference>
<dbReference type="Proteomes" id="UP000256970">
    <property type="component" value="Unassembled WGS sequence"/>
</dbReference>
<feature type="domain" description="N-acetyltransferase" evidence="1">
    <location>
        <begin position="100"/>
        <end position="265"/>
    </location>
</feature>